<evidence type="ECO:0000259" key="2">
    <source>
        <dbReference type="Pfam" id="PF07929"/>
    </source>
</evidence>
<dbReference type="InterPro" id="IPR024047">
    <property type="entry name" value="MM3350-like_sf"/>
</dbReference>
<dbReference type="Proteomes" id="UP000054466">
    <property type="component" value="Unassembled WGS sequence"/>
</dbReference>
<dbReference type="SUPFAM" id="SSF159941">
    <property type="entry name" value="MM3350-like"/>
    <property type="match status" value="1"/>
</dbReference>
<feature type="compositionally biased region" description="Low complexity" evidence="1">
    <location>
        <begin position="280"/>
        <end position="291"/>
    </location>
</feature>
<organism evidence="3 4">
    <name type="scientific">Cladophialophora immunda</name>
    <dbReference type="NCBI Taxonomy" id="569365"/>
    <lineage>
        <taxon>Eukaryota</taxon>
        <taxon>Fungi</taxon>
        <taxon>Dikarya</taxon>
        <taxon>Ascomycota</taxon>
        <taxon>Pezizomycotina</taxon>
        <taxon>Eurotiomycetes</taxon>
        <taxon>Chaetothyriomycetidae</taxon>
        <taxon>Chaetothyriales</taxon>
        <taxon>Herpotrichiellaceae</taxon>
        <taxon>Cladophialophora</taxon>
    </lineage>
</organism>
<feature type="region of interest" description="Disordered" evidence="1">
    <location>
        <begin position="250"/>
        <end position="293"/>
    </location>
</feature>
<reference evidence="3 4" key="1">
    <citation type="submission" date="2015-01" db="EMBL/GenBank/DDBJ databases">
        <title>The Genome Sequence of Cladophialophora immunda CBS83496.</title>
        <authorList>
            <consortium name="The Broad Institute Genomics Platform"/>
            <person name="Cuomo C."/>
            <person name="de Hoog S."/>
            <person name="Gorbushina A."/>
            <person name="Stielow B."/>
            <person name="Teixiera M."/>
            <person name="Abouelleil A."/>
            <person name="Chapman S.B."/>
            <person name="Priest M."/>
            <person name="Young S.K."/>
            <person name="Wortman J."/>
            <person name="Nusbaum C."/>
            <person name="Birren B."/>
        </authorList>
    </citation>
    <scope>NUCLEOTIDE SEQUENCE [LARGE SCALE GENOMIC DNA]</scope>
    <source>
        <strain evidence="3 4">CBS 83496</strain>
    </source>
</reference>
<dbReference type="AlphaFoldDB" id="A0A0D2CEP6"/>
<dbReference type="Gene3D" id="3.10.290.30">
    <property type="entry name" value="MM3350-like"/>
    <property type="match status" value="1"/>
</dbReference>
<dbReference type="OrthoDB" id="407198at2759"/>
<dbReference type="GeneID" id="27351796"/>
<feature type="compositionally biased region" description="Basic and acidic residues" evidence="1">
    <location>
        <begin position="1"/>
        <end position="19"/>
    </location>
</feature>
<dbReference type="VEuPathDB" id="FungiDB:PV07_12602"/>
<accession>A0A0D2CEP6</accession>
<dbReference type="STRING" id="569365.A0A0D2CEP6"/>
<feature type="domain" description="Plasmid pRiA4b Orf3-like" evidence="2">
    <location>
        <begin position="310"/>
        <end position="496"/>
    </location>
</feature>
<name>A0A0D2CEP6_9EURO</name>
<dbReference type="EMBL" id="KN847064">
    <property type="protein sequence ID" value="KIW21994.1"/>
    <property type="molecule type" value="Genomic_DNA"/>
</dbReference>
<feature type="compositionally biased region" description="Low complexity" evidence="1">
    <location>
        <begin position="41"/>
        <end position="51"/>
    </location>
</feature>
<evidence type="ECO:0000313" key="4">
    <source>
        <dbReference type="Proteomes" id="UP000054466"/>
    </source>
</evidence>
<dbReference type="PANTHER" id="PTHR41878">
    <property type="entry name" value="LEXA REPRESSOR-RELATED"/>
    <property type="match status" value="1"/>
</dbReference>
<gene>
    <name evidence="3" type="ORF">PV07_12602</name>
</gene>
<evidence type="ECO:0000256" key="1">
    <source>
        <dbReference type="SAM" id="MobiDB-lite"/>
    </source>
</evidence>
<proteinExistence type="predicted"/>
<evidence type="ECO:0000313" key="3">
    <source>
        <dbReference type="EMBL" id="KIW21994.1"/>
    </source>
</evidence>
<dbReference type="HOGENOM" id="CLU_515795_0_0_1"/>
<dbReference type="InterPro" id="IPR012912">
    <property type="entry name" value="Plasmid_pRiA4b_Orf3-like"/>
</dbReference>
<keyword evidence="4" id="KW-1185">Reference proteome</keyword>
<dbReference type="Pfam" id="PF07929">
    <property type="entry name" value="PRiA4_ORF3"/>
    <property type="match status" value="1"/>
</dbReference>
<dbReference type="PANTHER" id="PTHR41878:SF1">
    <property type="entry name" value="TNPR PROTEIN"/>
    <property type="match status" value="1"/>
</dbReference>
<sequence length="528" mass="59264">MAQNDRDREIAQEQEEQHEQGIAAEDLATAIMTEDMADRQSPTASAPSPAANLSLPPFLAYSQAQSQLQIGTQIGPQIGPYSQGTQGLLSVKSGSQHRLLRTAKVEPMDADEDHRGNAGVPIGTFRHPWLPPITMVLRQFGIPWVIEEWMVRALIRSQLWLAERSISMVRCQPSLCRRTGALEPTVYCNYKSRTPLGALDHFSFVALSPRTRCLDPKLENHAAVILSSPFILECHHHRAIEHIPKATMPKDKTTARREHEVSPHGSAKSASFLSKEDATTAKTTAGSKAPTMRGESASPNYIFHCSMVCSSNPTITRLLSVPSSFTFEDMHGVMQDAFGWANCHTWSFELRRLYYGEEEEREGMKTNGFVPLMVFQTDPEMLKDTFPESASTYQAASKWTLSDVFEEEQYRFTNLLYEYDHGDGWEHVITLVGIEDPGFRKAMMLEAEYDSALCFAGEGHPCAEDCGGEPGWEDLKQIFAKKGSRAKDGRKNWYKTYCANGDAEGLDPYRWDMLDVNAKLQNLTKKRK</sequence>
<dbReference type="RefSeq" id="XP_016242210.1">
    <property type="nucleotide sequence ID" value="XM_016400142.1"/>
</dbReference>
<protein>
    <recommendedName>
        <fullName evidence="2">Plasmid pRiA4b Orf3-like domain-containing protein</fullName>
    </recommendedName>
</protein>
<feature type="compositionally biased region" description="Basic and acidic residues" evidence="1">
    <location>
        <begin position="250"/>
        <end position="262"/>
    </location>
</feature>
<feature type="region of interest" description="Disordered" evidence="1">
    <location>
        <begin position="1"/>
        <end position="51"/>
    </location>
</feature>